<name>A0A4R2CUY0_SHIGR</name>
<feature type="transmembrane region" description="Helical" evidence="6">
    <location>
        <begin position="288"/>
        <end position="308"/>
    </location>
</feature>
<feature type="transmembrane region" description="Helical" evidence="6">
    <location>
        <begin position="340"/>
        <end position="361"/>
    </location>
</feature>
<evidence type="ECO:0000256" key="5">
    <source>
        <dbReference type="ARBA" id="ARBA00023136"/>
    </source>
</evidence>
<gene>
    <name evidence="7" type="ORF">EV665_107223</name>
</gene>
<evidence type="ECO:0000256" key="1">
    <source>
        <dbReference type="ARBA" id="ARBA00004651"/>
    </source>
</evidence>
<feature type="transmembrane region" description="Helical" evidence="6">
    <location>
        <begin position="123"/>
        <end position="144"/>
    </location>
</feature>
<evidence type="ECO:0000256" key="6">
    <source>
        <dbReference type="SAM" id="Phobius"/>
    </source>
</evidence>
<feature type="transmembrane region" description="Helical" evidence="6">
    <location>
        <begin position="400"/>
        <end position="422"/>
    </location>
</feature>
<feature type="transmembrane region" description="Helical" evidence="6">
    <location>
        <begin position="212"/>
        <end position="232"/>
    </location>
</feature>
<protein>
    <submittedName>
        <fullName evidence="7">O-antigen/teichoic acid export membrane protein</fullName>
    </submittedName>
</protein>
<evidence type="ECO:0000256" key="2">
    <source>
        <dbReference type="ARBA" id="ARBA00022475"/>
    </source>
</evidence>
<comment type="subcellular location">
    <subcellularLocation>
        <location evidence="1">Cell membrane</location>
        <topology evidence="1">Multi-pass membrane protein</topology>
    </subcellularLocation>
</comment>
<keyword evidence="4 6" id="KW-1133">Transmembrane helix</keyword>
<feature type="transmembrane region" description="Helical" evidence="6">
    <location>
        <begin position="150"/>
        <end position="168"/>
    </location>
</feature>
<reference evidence="7 8" key="1">
    <citation type="submission" date="2019-03" db="EMBL/GenBank/DDBJ databases">
        <title>Genomic Encyclopedia of Type Strains, Phase IV (KMG-IV): sequencing the most valuable type-strain genomes for metagenomic binning, comparative biology and taxonomic classification.</title>
        <authorList>
            <person name="Goeker M."/>
        </authorList>
    </citation>
    <scope>NUCLEOTIDE SEQUENCE [LARGE SCALE GENOMIC DNA]</scope>
    <source>
        <strain evidence="7 8">DSM 18401</strain>
    </source>
</reference>
<keyword evidence="3 6" id="KW-0812">Transmembrane</keyword>
<dbReference type="Pfam" id="PF01943">
    <property type="entry name" value="Polysacc_synt"/>
    <property type="match status" value="1"/>
</dbReference>
<evidence type="ECO:0000313" key="8">
    <source>
        <dbReference type="Proteomes" id="UP000295351"/>
    </source>
</evidence>
<dbReference type="PANTHER" id="PTHR30250:SF11">
    <property type="entry name" value="O-ANTIGEN TRANSPORTER-RELATED"/>
    <property type="match status" value="1"/>
</dbReference>
<sequence>MAVIQSAEKLLPSALRGKAEPLVRALGTILVSDDPRNLAQRMALITFAIRVINAAIAFLSQIILARMMGEFEYGIFVFVWALVVIFGDMSCLGIHTTVVRFLPDYAGRSAHAEIRGLTSTARVFAMLSSTALAAIGLLALWFFHDGFADYYVVPLFVGLFCMPMIALGDVLDSTARAHSWAVVALSPTYIIRPLLILVFMVLAVFLDAPHTALTAMVAALAATYLTTVVQFFNILRRLSKRYVKGPRKLEFSLWIKAALPIFLIEGFGFLLTNSDVIVVGLYLDPESVAIYFAAAKTMALVHFVFFSVKAAAAPRFSALFSAGDRLALARFAGETVRWSFWPSLAVGLGVLALGHFLLSLFGAAFTAGYSLMFILFVGILAKALIGPGEVLLTMAGQQKLCVVVYAVALAANIGFNVTLIPLFGLTGAAAATAGAMIVEALLLHLVVRRKLSIILFAFANPVQASLANGMDRHDR</sequence>
<keyword evidence="2" id="KW-1003">Cell membrane</keyword>
<organism evidence="7 8">
    <name type="scientific">Shinella granuli</name>
    <dbReference type="NCBI Taxonomy" id="323621"/>
    <lineage>
        <taxon>Bacteria</taxon>
        <taxon>Pseudomonadati</taxon>
        <taxon>Pseudomonadota</taxon>
        <taxon>Alphaproteobacteria</taxon>
        <taxon>Hyphomicrobiales</taxon>
        <taxon>Rhizobiaceae</taxon>
        <taxon>Shinella</taxon>
    </lineage>
</organism>
<dbReference type="RefSeq" id="WP_133034567.1">
    <property type="nucleotide sequence ID" value="NZ_BAABEI010000012.1"/>
</dbReference>
<dbReference type="EMBL" id="SLVX01000007">
    <property type="protein sequence ID" value="TCN45388.1"/>
    <property type="molecule type" value="Genomic_DNA"/>
</dbReference>
<dbReference type="Proteomes" id="UP000295351">
    <property type="component" value="Unassembled WGS sequence"/>
</dbReference>
<feature type="transmembrane region" description="Helical" evidence="6">
    <location>
        <begin position="367"/>
        <end position="388"/>
    </location>
</feature>
<dbReference type="InterPro" id="IPR002797">
    <property type="entry name" value="Polysacc_synth"/>
</dbReference>
<proteinExistence type="predicted"/>
<keyword evidence="5 6" id="KW-0472">Membrane</keyword>
<feature type="transmembrane region" description="Helical" evidence="6">
    <location>
        <begin position="75"/>
        <end position="102"/>
    </location>
</feature>
<feature type="transmembrane region" description="Helical" evidence="6">
    <location>
        <begin position="180"/>
        <end position="206"/>
    </location>
</feature>
<evidence type="ECO:0000313" key="7">
    <source>
        <dbReference type="EMBL" id="TCN45388.1"/>
    </source>
</evidence>
<dbReference type="AlphaFoldDB" id="A0A4R2CUY0"/>
<feature type="transmembrane region" description="Helical" evidence="6">
    <location>
        <begin position="428"/>
        <end position="447"/>
    </location>
</feature>
<feature type="transmembrane region" description="Helical" evidence="6">
    <location>
        <begin position="42"/>
        <end position="63"/>
    </location>
</feature>
<comment type="caution">
    <text evidence="7">The sequence shown here is derived from an EMBL/GenBank/DDBJ whole genome shotgun (WGS) entry which is preliminary data.</text>
</comment>
<accession>A0A4R2CUY0</accession>
<keyword evidence="8" id="KW-1185">Reference proteome</keyword>
<dbReference type="InterPro" id="IPR050833">
    <property type="entry name" value="Poly_Biosynth_Transport"/>
</dbReference>
<evidence type="ECO:0000256" key="3">
    <source>
        <dbReference type="ARBA" id="ARBA00022692"/>
    </source>
</evidence>
<dbReference type="PANTHER" id="PTHR30250">
    <property type="entry name" value="PST FAMILY PREDICTED COLANIC ACID TRANSPORTER"/>
    <property type="match status" value="1"/>
</dbReference>
<dbReference type="GO" id="GO:0005886">
    <property type="term" value="C:plasma membrane"/>
    <property type="evidence" value="ECO:0007669"/>
    <property type="project" value="UniProtKB-SubCell"/>
</dbReference>
<feature type="transmembrane region" description="Helical" evidence="6">
    <location>
        <begin position="253"/>
        <end position="282"/>
    </location>
</feature>
<evidence type="ECO:0000256" key="4">
    <source>
        <dbReference type="ARBA" id="ARBA00022989"/>
    </source>
</evidence>